<evidence type="ECO:0000256" key="3">
    <source>
        <dbReference type="ARBA" id="ARBA00022475"/>
    </source>
</evidence>
<name>A0A2S9PN02_9ACTN</name>
<feature type="non-terminal residue" evidence="6">
    <location>
        <position position="1"/>
    </location>
</feature>
<comment type="caution">
    <text evidence="6">The sequence shown here is derived from an EMBL/GenBank/DDBJ whole genome shotgun (WGS) entry which is preliminary data.</text>
</comment>
<feature type="transmembrane region" description="Helical" evidence="5">
    <location>
        <begin position="126"/>
        <end position="144"/>
    </location>
</feature>
<evidence type="ECO:0000256" key="4">
    <source>
        <dbReference type="ARBA" id="ARBA00022847"/>
    </source>
</evidence>
<evidence type="ECO:0000256" key="1">
    <source>
        <dbReference type="ARBA" id="ARBA00004651"/>
    </source>
</evidence>
<dbReference type="PANTHER" id="PTHR43528">
    <property type="entry name" value="ALPHA-KETOGLUTARATE PERMEASE"/>
    <property type="match status" value="1"/>
</dbReference>
<feature type="transmembrane region" description="Helical" evidence="5">
    <location>
        <begin position="60"/>
        <end position="83"/>
    </location>
</feature>
<dbReference type="SUPFAM" id="SSF103473">
    <property type="entry name" value="MFS general substrate transporter"/>
    <property type="match status" value="2"/>
</dbReference>
<evidence type="ECO:0000313" key="6">
    <source>
        <dbReference type="EMBL" id="PRH75792.1"/>
    </source>
</evidence>
<comment type="subcellular location">
    <subcellularLocation>
        <location evidence="1">Cell membrane</location>
        <topology evidence="1">Multi-pass membrane protein</topology>
    </subcellularLocation>
</comment>
<dbReference type="PANTHER" id="PTHR43528:SF1">
    <property type="entry name" value="ALPHA-KETOGLUTARATE PERMEASE"/>
    <property type="match status" value="1"/>
</dbReference>
<dbReference type="InterPro" id="IPR036259">
    <property type="entry name" value="MFS_trans_sf"/>
</dbReference>
<keyword evidence="5" id="KW-1133">Transmembrane helix</keyword>
<keyword evidence="4" id="KW-0769">Symport</keyword>
<accession>A0A2S9PN02</accession>
<dbReference type="Proteomes" id="UP000239322">
    <property type="component" value="Unassembled WGS sequence"/>
</dbReference>
<evidence type="ECO:0000313" key="7">
    <source>
        <dbReference type="Proteomes" id="UP000239322"/>
    </source>
</evidence>
<dbReference type="InterPro" id="IPR051084">
    <property type="entry name" value="H+-coupled_symporters"/>
</dbReference>
<reference evidence="6 7" key="1">
    <citation type="submission" date="2018-03" db="EMBL/GenBank/DDBJ databases">
        <title>Novel Streptomyces sp. from soil.</title>
        <authorList>
            <person name="Tan G.Y.A."/>
            <person name="Lee Z.Y."/>
        </authorList>
    </citation>
    <scope>NUCLEOTIDE SEQUENCE [LARGE SCALE GENOMIC DNA]</scope>
    <source>
        <strain evidence="6 7">ST5x</strain>
    </source>
</reference>
<keyword evidence="5" id="KW-0812">Transmembrane</keyword>
<keyword evidence="5" id="KW-0472">Membrane</keyword>
<feature type="transmembrane region" description="Helical" evidence="5">
    <location>
        <begin position="21"/>
        <end position="48"/>
    </location>
</feature>
<organism evidence="6 7">
    <name type="scientific">Streptomyces solincola</name>
    <dbReference type="NCBI Taxonomy" id="2100817"/>
    <lineage>
        <taxon>Bacteria</taxon>
        <taxon>Bacillati</taxon>
        <taxon>Actinomycetota</taxon>
        <taxon>Actinomycetes</taxon>
        <taxon>Kitasatosporales</taxon>
        <taxon>Streptomycetaceae</taxon>
        <taxon>Streptomyces</taxon>
    </lineage>
</organism>
<gene>
    <name evidence="6" type="ORF">C6N75_29070</name>
</gene>
<evidence type="ECO:0000256" key="2">
    <source>
        <dbReference type="ARBA" id="ARBA00022448"/>
    </source>
</evidence>
<dbReference type="EMBL" id="PVLV01000670">
    <property type="protein sequence ID" value="PRH75792.1"/>
    <property type="molecule type" value="Genomic_DNA"/>
</dbReference>
<proteinExistence type="predicted"/>
<sequence length="169" mass="17793">RPRRRSPGATPADSGRDRLRRVIAASVGNAMEWFDWAAFVTFAALLGAQLQPAGDTAADVTTALSVFAVGFLCYAVAAPVATLEMFPTAVRSSGVGLPYALTVALFGGTAPFLHEYLAAHGHADCYRWYVAALCLLSTVSFLAYRETKDVDLTAVGRTAGTPARTAPPA</sequence>
<dbReference type="GO" id="GO:0005886">
    <property type="term" value="C:plasma membrane"/>
    <property type="evidence" value="ECO:0007669"/>
    <property type="project" value="UniProtKB-SubCell"/>
</dbReference>
<keyword evidence="3" id="KW-1003">Cell membrane</keyword>
<keyword evidence="2" id="KW-0813">Transport</keyword>
<evidence type="ECO:0000256" key="5">
    <source>
        <dbReference type="SAM" id="Phobius"/>
    </source>
</evidence>
<keyword evidence="7" id="KW-1185">Reference proteome</keyword>
<protein>
    <recommendedName>
        <fullName evidence="8">MFS transporter</fullName>
    </recommendedName>
</protein>
<dbReference type="Gene3D" id="1.20.1250.20">
    <property type="entry name" value="MFS general substrate transporter like domains"/>
    <property type="match status" value="1"/>
</dbReference>
<evidence type="ECO:0008006" key="8">
    <source>
        <dbReference type="Google" id="ProtNLM"/>
    </source>
</evidence>
<dbReference type="GO" id="GO:0015293">
    <property type="term" value="F:symporter activity"/>
    <property type="evidence" value="ECO:0007669"/>
    <property type="project" value="UniProtKB-KW"/>
</dbReference>
<feature type="transmembrane region" description="Helical" evidence="5">
    <location>
        <begin position="95"/>
        <end position="114"/>
    </location>
</feature>
<dbReference type="AlphaFoldDB" id="A0A2S9PN02"/>